<dbReference type="PROSITE" id="PS51294">
    <property type="entry name" value="HTH_MYB"/>
    <property type="match status" value="2"/>
</dbReference>
<feature type="region of interest" description="Disordered" evidence="3">
    <location>
        <begin position="525"/>
        <end position="623"/>
    </location>
</feature>
<dbReference type="InterPro" id="IPR009057">
    <property type="entry name" value="Homeodomain-like_sf"/>
</dbReference>
<feature type="region of interest" description="Disordered" evidence="3">
    <location>
        <begin position="654"/>
        <end position="711"/>
    </location>
</feature>
<evidence type="ECO:0000256" key="1">
    <source>
        <dbReference type="ARBA" id="ARBA00022737"/>
    </source>
</evidence>
<dbReference type="RefSeq" id="XP_004354889.1">
    <property type="nucleotide sequence ID" value="XM_004354837.1"/>
</dbReference>
<dbReference type="InterPro" id="IPR017930">
    <property type="entry name" value="Myb_dom"/>
</dbReference>
<dbReference type="GO" id="GO:0045944">
    <property type="term" value="P:positive regulation of transcription by RNA polymerase II"/>
    <property type="evidence" value="ECO:0007669"/>
    <property type="project" value="TreeGrafter"/>
</dbReference>
<organism evidence="6 7">
    <name type="scientific">Cavenderia fasciculata</name>
    <name type="common">Slime mold</name>
    <name type="synonym">Dictyostelium fasciculatum</name>
    <dbReference type="NCBI Taxonomy" id="261658"/>
    <lineage>
        <taxon>Eukaryota</taxon>
        <taxon>Amoebozoa</taxon>
        <taxon>Evosea</taxon>
        <taxon>Eumycetozoa</taxon>
        <taxon>Dictyostelia</taxon>
        <taxon>Acytosteliales</taxon>
        <taxon>Cavenderiaceae</taxon>
        <taxon>Cavenderia</taxon>
    </lineage>
</organism>
<dbReference type="GO" id="GO:0000278">
    <property type="term" value="P:mitotic cell cycle"/>
    <property type="evidence" value="ECO:0007669"/>
    <property type="project" value="TreeGrafter"/>
</dbReference>
<gene>
    <name evidence="6" type="primary">mybQ</name>
    <name evidence="6" type="ORF">DFA_09027</name>
</gene>
<dbReference type="OrthoDB" id="30606at2759"/>
<feature type="compositionally biased region" description="Low complexity" evidence="3">
    <location>
        <begin position="542"/>
        <end position="557"/>
    </location>
</feature>
<dbReference type="Gene3D" id="1.10.10.60">
    <property type="entry name" value="Homeodomain-like"/>
    <property type="match status" value="2"/>
</dbReference>
<dbReference type="GO" id="GO:0000978">
    <property type="term" value="F:RNA polymerase II cis-regulatory region sequence-specific DNA binding"/>
    <property type="evidence" value="ECO:0007669"/>
    <property type="project" value="TreeGrafter"/>
</dbReference>
<evidence type="ECO:0000259" key="5">
    <source>
        <dbReference type="PROSITE" id="PS51294"/>
    </source>
</evidence>
<feature type="compositionally biased region" description="Low complexity" evidence="3">
    <location>
        <begin position="146"/>
        <end position="158"/>
    </location>
</feature>
<evidence type="ECO:0000313" key="7">
    <source>
        <dbReference type="Proteomes" id="UP000007797"/>
    </source>
</evidence>
<dbReference type="PANTHER" id="PTHR45614">
    <property type="entry name" value="MYB PROTEIN-RELATED"/>
    <property type="match status" value="1"/>
</dbReference>
<feature type="compositionally biased region" description="Low complexity" evidence="3">
    <location>
        <begin position="475"/>
        <end position="512"/>
    </location>
</feature>
<feature type="compositionally biased region" description="Low complexity" evidence="3">
    <location>
        <begin position="84"/>
        <end position="105"/>
    </location>
</feature>
<proteinExistence type="predicted"/>
<feature type="compositionally biased region" description="Acidic residues" evidence="3">
    <location>
        <begin position="404"/>
        <end position="415"/>
    </location>
</feature>
<dbReference type="STRING" id="1054147.F4Q6H9"/>
<feature type="domain" description="HTH myb-type" evidence="5">
    <location>
        <begin position="335"/>
        <end position="385"/>
    </location>
</feature>
<feature type="compositionally biased region" description="Polar residues" evidence="3">
    <location>
        <begin position="609"/>
        <end position="618"/>
    </location>
</feature>
<feature type="region of interest" description="Disordered" evidence="3">
    <location>
        <begin position="229"/>
        <end position="284"/>
    </location>
</feature>
<accession>F4Q6H9</accession>
<feature type="compositionally biased region" description="Low complexity" evidence="3">
    <location>
        <begin position="657"/>
        <end position="678"/>
    </location>
</feature>
<feature type="compositionally biased region" description="Low complexity" evidence="3">
    <location>
        <begin position="446"/>
        <end position="455"/>
    </location>
</feature>
<feature type="compositionally biased region" description="Low complexity" evidence="3">
    <location>
        <begin position="525"/>
        <end position="535"/>
    </location>
</feature>
<dbReference type="KEGG" id="dfa:DFA_09027"/>
<dbReference type="GO" id="GO:0005634">
    <property type="term" value="C:nucleus"/>
    <property type="evidence" value="ECO:0007669"/>
    <property type="project" value="TreeGrafter"/>
</dbReference>
<keyword evidence="1" id="KW-0677">Repeat</keyword>
<evidence type="ECO:0000259" key="4">
    <source>
        <dbReference type="PROSITE" id="PS50090"/>
    </source>
</evidence>
<reference evidence="7" key="1">
    <citation type="journal article" date="2011" name="Genome Res.">
        <title>Phylogeny-wide analysis of social amoeba genomes highlights ancient origins for complex intercellular communication.</title>
        <authorList>
            <person name="Heidel A.J."/>
            <person name="Lawal H.M."/>
            <person name="Felder M."/>
            <person name="Schilde C."/>
            <person name="Helps N.R."/>
            <person name="Tunggal B."/>
            <person name="Rivero F."/>
            <person name="John U."/>
            <person name="Schleicher M."/>
            <person name="Eichinger L."/>
            <person name="Platzer M."/>
            <person name="Noegel A.A."/>
            <person name="Schaap P."/>
            <person name="Gloeckner G."/>
        </authorList>
    </citation>
    <scope>NUCLEOTIDE SEQUENCE [LARGE SCALE GENOMIC DNA]</scope>
    <source>
        <strain evidence="7">SH3</strain>
    </source>
</reference>
<sequence>MNNTLYQMNAGIAIQQHIPPSQQLQPAQQVTNQYQYQQQLQQQQQQQHQTQQHHIIPPHSPIYHSAIPQYLHYQPQPQLQQYSHQYHHQLQQQQPQSIYQTQQQPVHSPYLTAVLSTSNNNTNASNNNLSNSSQMATNNSREYGESTTTTSVIPPSVSSCMTPTMPSQVMSPLIVGTPTSGSVAKRKLEDDGDFSLLKVQPLLVSSPLLTPVTQSPGLTSVQLAFQNTTLSNPPTPLSMSPSLSPSMAPMSPSKKSKNSRSTSKSKWSEGEGSGRWPKVGTIVKGPWKDEEDAKLIELVNKNGPKEWSTIASKIPGRIGKQCRERWFNHLSPDVRKTNWTPEEDRLIIESHQELGNKWTAISKLLDGRPANAIKNHWNSTLVKRIGADIRNHPPSTTRDSKSGDDDDDDDDEDIDTQSPALSPISLYPQDNALGKKSQLAHHTMASSTDSSSSSSNYNIPPFVLSDSISNSVPIQTHAQSSSSLLHQQPLTHQQPLQLPQQQQPQQQQQQQTGTIVAPQIIRLQNSSTTPSSSTSSPPPPTQSNNNNNNNNNNSSQTKKPLDLNFPQQQHEHHSVPQQQQTQSKAGYYQGAGGAGTTGGDITNYPPSHDPTSTTSNYWEMTPSGEMPNHQTLFTADFHVFENPSEFLFFGDSDHQHLQQQPQQQQQQNQHQQQNQQNNMPLTKTDLNPPQHQGSQPYDLNNLFNNNGDISL</sequence>
<dbReference type="InterPro" id="IPR001005">
    <property type="entry name" value="SANT/Myb"/>
</dbReference>
<feature type="compositionally biased region" description="Gly residues" evidence="3">
    <location>
        <begin position="589"/>
        <end position="598"/>
    </location>
</feature>
<feature type="region of interest" description="Disordered" evidence="3">
    <location>
        <begin position="84"/>
        <end position="158"/>
    </location>
</feature>
<feature type="compositionally biased region" description="Low complexity" evidence="3">
    <location>
        <begin position="115"/>
        <end position="133"/>
    </location>
</feature>
<dbReference type="SMART" id="SM00717">
    <property type="entry name" value="SANT"/>
    <property type="match status" value="2"/>
</dbReference>
<dbReference type="GeneID" id="14868476"/>
<evidence type="ECO:0000256" key="2">
    <source>
        <dbReference type="ARBA" id="ARBA00023125"/>
    </source>
</evidence>
<protein>
    <submittedName>
        <fullName evidence="6">Myb domain-containing protein</fullName>
    </submittedName>
</protein>
<keyword evidence="7" id="KW-1185">Reference proteome</keyword>
<feature type="compositionally biased region" description="Low complexity" evidence="3">
    <location>
        <begin position="229"/>
        <end position="265"/>
    </location>
</feature>
<feature type="domain" description="Myb-like" evidence="4">
    <location>
        <begin position="284"/>
        <end position="330"/>
    </location>
</feature>
<name>F4Q6H9_CACFS</name>
<feature type="region of interest" description="Disordered" evidence="3">
    <location>
        <begin position="384"/>
        <end position="455"/>
    </location>
</feature>
<dbReference type="Proteomes" id="UP000007797">
    <property type="component" value="Unassembled WGS sequence"/>
</dbReference>
<feature type="compositionally biased region" description="Polar residues" evidence="3">
    <location>
        <begin position="575"/>
        <end position="584"/>
    </location>
</feature>
<dbReference type="PROSITE" id="PS50090">
    <property type="entry name" value="MYB_LIKE"/>
    <property type="match status" value="2"/>
</dbReference>
<evidence type="ECO:0000256" key="3">
    <source>
        <dbReference type="SAM" id="MobiDB-lite"/>
    </source>
</evidence>
<dbReference type="AlphaFoldDB" id="F4Q6H9"/>
<feature type="domain" description="HTH myb-type" evidence="5">
    <location>
        <begin position="281"/>
        <end position="334"/>
    </location>
</feature>
<dbReference type="CDD" id="cd00167">
    <property type="entry name" value="SANT"/>
    <property type="match status" value="2"/>
</dbReference>
<feature type="domain" description="Myb-like" evidence="4">
    <location>
        <begin position="331"/>
        <end position="381"/>
    </location>
</feature>
<dbReference type="FunFam" id="1.10.10.60:FF:000010">
    <property type="entry name" value="Transcriptional activator Myb isoform A"/>
    <property type="match status" value="1"/>
</dbReference>
<evidence type="ECO:0000313" key="6">
    <source>
        <dbReference type="EMBL" id="EGG16489.1"/>
    </source>
</evidence>
<dbReference type="SUPFAM" id="SSF46689">
    <property type="entry name" value="Homeodomain-like"/>
    <property type="match status" value="1"/>
</dbReference>
<dbReference type="PANTHER" id="PTHR45614:SF26">
    <property type="entry name" value="MYB-LIKE PROTEIN Q"/>
    <property type="match status" value="1"/>
</dbReference>
<feature type="region of interest" description="Disordered" evidence="3">
    <location>
        <begin position="41"/>
        <end position="62"/>
    </location>
</feature>
<feature type="compositionally biased region" description="Polar residues" evidence="3">
    <location>
        <begin position="679"/>
        <end position="711"/>
    </location>
</feature>
<dbReference type="GO" id="GO:0000981">
    <property type="term" value="F:DNA-binding transcription factor activity, RNA polymerase II-specific"/>
    <property type="evidence" value="ECO:0007669"/>
    <property type="project" value="TreeGrafter"/>
</dbReference>
<dbReference type="InterPro" id="IPR050560">
    <property type="entry name" value="MYB_TF"/>
</dbReference>
<dbReference type="OMA" id="PSHAYHY"/>
<dbReference type="Pfam" id="PF13921">
    <property type="entry name" value="Myb_DNA-bind_6"/>
    <property type="match status" value="1"/>
</dbReference>
<dbReference type="EMBL" id="GL883023">
    <property type="protein sequence ID" value="EGG16489.1"/>
    <property type="molecule type" value="Genomic_DNA"/>
</dbReference>
<feature type="region of interest" description="Disordered" evidence="3">
    <location>
        <begin position="474"/>
        <end position="513"/>
    </location>
</feature>
<keyword evidence="2" id="KW-0238">DNA-binding</keyword>